<dbReference type="InterPro" id="IPR001789">
    <property type="entry name" value="Sig_transdc_resp-reg_receiver"/>
</dbReference>
<reference evidence="3 4" key="1">
    <citation type="submission" date="2018-01" db="EMBL/GenBank/DDBJ databases">
        <title>Genome sequence of a Cantenovulum-like bacteria.</title>
        <authorList>
            <person name="Tan W.R."/>
            <person name="Lau N.-S."/>
            <person name="Go F."/>
            <person name="Amirul A.-A.A."/>
        </authorList>
    </citation>
    <scope>NUCLEOTIDE SEQUENCE [LARGE SCALE GENOMIC DNA]</scope>
    <source>
        <strain evidence="3 4">CCB-QB4</strain>
    </source>
</reference>
<dbReference type="EMBL" id="CP026604">
    <property type="protein sequence ID" value="AWB65031.1"/>
    <property type="molecule type" value="Genomic_DNA"/>
</dbReference>
<dbReference type="GO" id="GO:0000160">
    <property type="term" value="P:phosphorelay signal transduction system"/>
    <property type="evidence" value="ECO:0007669"/>
    <property type="project" value="InterPro"/>
</dbReference>
<protein>
    <recommendedName>
        <fullName evidence="2">Response regulatory domain-containing protein</fullName>
    </recommendedName>
</protein>
<evidence type="ECO:0000313" key="4">
    <source>
        <dbReference type="Proteomes" id="UP000244441"/>
    </source>
</evidence>
<dbReference type="Proteomes" id="UP000244441">
    <property type="component" value="Chromosome"/>
</dbReference>
<sequence>MKRDVILIEDDSDEVYFFTEACASIKPSLNLLTFTNGVDFLSYTTKNDLNNCLIFIDVNMPLVDGFSLMTNLKQKGLTKNNKLYIYTITDCDKARQQASEVGADGYIVKPDTCEAISHLIESKLAEMDH</sequence>
<evidence type="ECO:0000313" key="3">
    <source>
        <dbReference type="EMBL" id="AWB65031.1"/>
    </source>
</evidence>
<evidence type="ECO:0000259" key="2">
    <source>
        <dbReference type="PROSITE" id="PS50110"/>
    </source>
</evidence>
<dbReference type="PROSITE" id="PS50110">
    <property type="entry name" value="RESPONSE_REGULATORY"/>
    <property type="match status" value="1"/>
</dbReference>
<dbReference type="RefSeq" id="WP_108601110.1">
    <property type="nucleotide sequence ID" value="NZ_CP026604.1"/>
</dbReference>
<evidence type="ECO:0000256" key="1">
    <source>
        <dbReference type="PROSITE-ProRule" id="PRU00169"/>
    </source>
</evidence>
<dbReference type="SUPFAM" id="SSF52172">
    <property type="entry name" value="CheY-like"/>
    <property type="match status" value="1"/>
</dbReference>
<dbReference type="InterPro" id="IPR011006">
    <property type="entry name" value="CheY-like_superfamily"/>
</dbReference>
<keyword evidence="4" id="KW-1185">Reference proteome</keyword>
<feature type="domain" description="Response regulatory" evidence="2">
    <location>
        <begin position="4"/>
        <end position="124"/>
    </location>
</feature>
<feature type="modified residue" description="4-aspartylphosphate" evidence="1">
    <location>
        <position position="57"/>
    </location>
</feature>
<keyword evidence="1" id="KW-0597">Phosphoprotein</keyword>
<accession>A0A2S0VLF4</accession>
<organism evidence="3 4">
    <name type="scientific">Saccharobesus litoralis</name>
    <dbReference type="NCBI Taxonomy" id="2172099"/>
    <lineage>
        <taxon>Bacteria</taxon>
        <taxon>Pseudomonadati</taxon>
        <taxon>Pseudomonadota</taxon>
        <taxon>Gammaproteobacteria</taxon>
        <taxon>Alteromonadales</taxon>
        <taxon>Alteromonadaceae</taxon>
        <taxon>Saccharobesus</taxon>
    </lineage>
</organism>
<dbReference type="Gene3D" id="3.40.50.2300">
    <property type="match status" value="1"/>
</dbReference>
<gene>
    <name evidence="3" type="ORF">C2869_00600</name>
</gene>
<dbReference type="OrthoDB" id="9793549at2"/>
<name>A0A2S0VLF4_9ALTE</name>
<dbReference type="KEGG" id="cate:C2869_00600"/>
<dbReference type="InterPro" id="IPR052893">
    <property type="entry name" value="TCS_response_regulator"/>
</dbReference>
<dbReference type="PANTHER" id="PTHR44520">
    <property type="entry name" value="RESPONSE REGULATOR RCP1-RELATED"/>
    <property type="match status" value="1"/>
</dbReference>
<dbReference type="AlphaFoldDB" id="A0A2S0VLF4"/>
<dbReference type="SMART" id="SM00448">
    <property type="entry name" value="REC"/>
    <property type="match status" value="1"/>
</dbReference>
<dbReference type="Pfam" id="PF00072">
    <property type="entry name" value="Response_reg"/>
    <property type="match status" value="1"/>
</dbReference>
<proteinExistence type="predicted"/>